<dbReference type="OrthoDB" id="8067318at2759"/>
<accession>A0A482XJ44</accession>
<sequence length="103" mass="11383">MFLIEMCDSYVYVNGSYLALATPREVQEMDISLLLELPSWLEDECEFDIVNLNKEPEHMPASGFLVIQTALDKPHLTSPSTANLQNSSSMSSPQAGMAGQSRT</sequence>
<dbReference type="STRING" id="195883.A0A482XJ44"/>
<reference evidence="2 3" key="1">
    <citation type="journal article" date="2017" name="Gigascience">
        <title>Genome sequence of the small brown planthopper, Laodelphax striatellus.</title>
        <authorList>
            <person name="Zhu J."/>
            <person name="Jiang F."/>
            <person name="Wang X."/>
            <person name="Yang P."/>
            <person name="Bao Y."/>
            <person name="Zhao W."/>
            <person name="Wang W."/>
            <person name="Lu H."/>
            <person name="Wang Q."/>
            <person name="Cui N."/>
            <person name="Li J."/>
            <person name="Chen X."/>
            <person name="Luo L."/>
            <person name="Yu J."/>
            <person name="Kang L."/>
            <person name="Cui F."/>
        </authorList>
    </citation>
    <scope>NUCLEOTIDE SEQUENCE [LARGE SCALE GENOMIC DNA]</scope>
    <source>
        <strain evidence="2">Lst14</strain>
    </source>
</reference>
<evidence type="ECO:0000256" key="1">
    <source>
        <dbReference type="SAM" id="MobiDB-lite"/>
    </source>
</evidence>
<proteinExistence type="predicted"/>
<dbReference type="InParanoid" id="A0A482XJ44"/>
<evidence type="ECO:0000313" key="2">
    <source>
        <dbReference type="EMBL" id="RZF45684.1"/>
    </source>
</evidence>
<feature type="region of interest" description="Disordered" evidence="1">
    <location>
        <begin position="76"/>
        <end position="103"/>
    </location>
</feature>
<name>A0A482XJ44_LAOST</name>
<evidence type="ECO:0000313" key="3">
    <source>
        <dbReference type="Proteomes" id="UP000291343"/>
    </source>
</evidence>
<comment type="caution">
    <text evidence="2">The sequence shown here is derived from an EMBL/GenBank/DDBJ whole genome shotgun (WGS) entry which is preliminary data.</text>
</comment>
<protein>
    <submittedName>
        <fullName evidence="2">Uncharacterized protein</fullName>
    </submittedName>
</protein>
<keyword evidence="3" id="KW-1185">Reference proteome</keyword>
<dbReference type="EMBL" id="QKKF02008448">
    <property type="protein sequence ID" value="RZF45684.1"/>
    <property type="molecule type" value="Genomic_DNA"/>
</dbReference>
<dbReference type="AlphaFoldDB" id="A0A482XJ44"/>
<gene>
    <name evidence="2" type="ORF">LSTR_LSTR013263</name>
</gene>
<feature type="compositionally biased region" description="Polar residues" evidence="1">
    <location>
        <begin position="77"/>
        <end position="103"/>
    </location>
</feature>
<dbReference type="Proteomes" id="UP000291343">
    <property type="component" value="Unassembled WGS sequence"/>
</dbReference>
<organism evidence="2 3">
    <name type="scientific">Laodelphax striatellus</name>
    <name type="common">Small brown planthopper</name>
    <name type="synonym">Delphax striatella</name>
    <dbReference type="NCBI Taxonomy" id="195883"/>
    <lineage>
        <taxon>Eukaryota</taxon>
        <taxon>Metazoa</taxon>
        <taxon>Ecdysozoa</taxon>
        <taxon>Arthropoda</taxon>
        <taxon>Hexapoda</taxon>
        <taxon>Insecta</taxon>
        <taxon>Pterygota</taxon>
        <taxon>Neoptera</taxon>
        <taxon>Paraneoptera</taxon>
        <taxon>Hemiptera</taxon>
        <taxon>Auchenorrhyncha</taxon>
        <taxon>Fulgoroidea</taxon>
        <taxon>Delphacidae</taxon>
        <taxon>Criomorphinae</taxon>
        <taxon>Laodelphax</taxon>
    </lineage>
</organism>